<dbReference type="InterPro" id="IPR036909">
    <property type="entry name" value="Cyt_c-like_dom_sf"/>
</dbReference>
<evidence type="ECO:0000259" key="3">
    <source>
        <dbReference type="Pfam" id="PF07624"/>
    </source>
</evidence>
<feature type="domain" description="DUF1592" evidence="6">
    <location>
        <begin position="441"/>
        <end position="539"/>
    </location>
</feature>
<gene>
    <name evidence="9" type="ORF">MFFC18_49240</name>
</gene>
<dbReference type="GO" id="GO:0020037">
    <property type="term" value="F:heme binding"/>
    <property type="evidence" value="ECO:0007669"/>
    <property type="project" value="InterPro"/>
</dbReference>
<dbReference type="EMBL" id="CP042912">
    <property type="protein sequence ID" value="QEG25001.1"/>
    <property type="molecule type" value="Genomic_DNA"/>
</dbReference>
<evidence type="ECO:0000259" key="6">
    <source>
        <dbReference type="Pfam" id="PF07631"/>
    </source>
</evidence>
<dbReference type="Pfam" id="PF07631">
    <property type="entry name" value="PSD4"/>
    <property type="match status" value="2"/>
</dbReference>
<dbReference type="AlphaFoldDB" id="A0A5B9PR77"/>
<dbReference type="STRING" id="980251.GCA_001642875_04941"/>
<dbReference type="InterPro" id="IPR013036">
    <property type="entry name" value="DUF1587"/>
</dbReference>
<dbReference type="Proteomes" id="UP000322214">
    <property type="component" value="Chromosome"/>
</dbReference>
<keyword evidence="10" id="KW-1185">Reference proteome</keyword>
<dbReference type="Pfam" id="PF07624">
    <property type="entry name" value="PSD2"/>
    <property type="match status" value="1"/>
</dbReference>
<keyword evidence="2" id="KW-0732">Signal</keyword>
<evidence type="ECO:0000259" key="8">
    <source>
        <dbReference type="Pfam" id="PF07637"/>
    </source>
</evidence>
<name>A0A5B9PR77_9BACT</name>
<reference evidence="9 10" key="1">
    <citation type="submission" date="2019-08" db="EMBL/GenBank/DDBJ databases">
        <title>Deep-cultivation of Planctomycetes and their phenomic and genomic characterization uncovers novel biology.</title>
        <authorList>
            <person name="Wiegand S."/>
            <person name="Jogler M."/>
            <person name="Boedeker C."/>
            <person name="Pinto D."/>
            <person name="Vollmers J."/>
            <person name="Rivas-Marin E."/>
            <person name="Kohn T."/>
            <person name="Peeters S.H."/>
            <person name="Heuer A."/>
            <person name="Rast P."/>
            <person name="Oberbeckmann S."/>
            <person name="Bunk B."/>
            <person name="Jeske O."/>
            <person name="Meyerdierks A."/>
            <person name="Storesund J.E."/>
            <person name="Kallscheuer N."/>
            <person name="Luecker S."/>
            <person name="Lage O.M."/>
            <person name="Pohl T."/>
            <person name="Merkel B.J."/>
            <person name="Hornburger P."/>
            <person name="Mueller R.-W."/>
            <person name="Bruemmer F."/>
            <person name="Labrenz M."/>
            <person name="Spormann A.M."/>
            <person name="Op den Camp H."/>
            <person name="Overmann J."/>
            <person name="Amann R."/>
            <person name="Jetten M.S.M."/>
            <person name="Mascher T."/>
            <person name="Medema M.H."/>
            <person name="Devos D.P."/>
            <person name="Kaster A.-K."/>
            <person name="Ovreas L."/>
            <person name="Rohde M."/>
            <person name="Galperin M.Y."/>
            <person name="Jogler C."/>
        </authorList>
    </citation>
    <scope>NUCLEOTIDE SEQUENCE [LARGE SCALE GENOMIC DNA]</scope>
    <source>
        <strain evidence="9 10">FC18</strain>
    </source>
</reference>
<dbReference type="GO" id="GO:0009055">
    <property type="term" value="F:electron transfer activity"/>
    <property type="evidence" value="ECO:0007669"/>
    <property type="project" value="InterPro"/>
</dbReference>
<dbReference type="Pfam" id="PF07637">
    <property type="entry name" value="PSD5"/>
    <property type="match status" value="1"/>
</dbReference>
<evidence type="ECO:0000259" key="7">
    <source>
        <dbReference type="Pfam" id="PF07635"/>
    </source>
</evidence>
<dbReference type="InterPro" id="IPR013039">
    <property type="entry name" value="DUF1588"/>
</dbReference>
<feature type="domain" description="DUF1595" evidence="8">
    <location>
        <begin position="367"/>
        <end position="427"/>
    </location>
</feature>
<feature type="domain" description="DUF1588" evidence="5">
    <location>
        <begin position="641"/>
        <end position="742"/>
    </location>
</feature>
<protein>
    <submittedName>
        <fullName evidence="9">Planctomycete cytochrome C</fullName>
    </submittedName>
</protein>
<feature type="region of interest" description="Disordered" evidence="1">
    <location>
        <begin position="838"/>
        <end position="861"/>
    </location>
</feature>
<dbReference type="Pfam" id="PF07626">
    <property type="entry name" value="PSD3"/>
    <property type="match status" value="1"/>
</dbReference>
<dbReference type="KEGG" id="mff:MFFC18_49240"/>
<organism evidence="9 10">
    <name type="scientific">Mariniblastus fucicola</name>
    <dbReference type="NCBI Taxonomy" id="980251"/>
    <lineage>
        <taxon>Bacteria</taxon>
        <taxon>Pseudomonadati</taxon>
        <taxon>Planctomycetota</taxon>
        <taxon>Planctomycetia</taxon>
        <taxon>Pirellulales</taxon>
        <taxon>Pirellulaceae</taxon>
        <taxon>Mariniblastus</taxon>
    </lineage>
</organism>
<dbReference type="OrthoDB" id="175242at2"/>
<evidence type="ECO:0000256" key="1">
    <source>
        <dbReference type="SAM" id="MobiDB-lite"/>
    </source>
</evidence>
<evidence type="ECO:0000259" key="4">
    <source>
        <dbReference type="Pfam" id="PF07626"/>
    </source>
</evidence>
<feature type="domain" description="Cytochrome C Planctomycete-type" evidence="7">
    <location>
        <begin position="45"/>
        <end position="90"/>
    </location>
</feature>
<dbReference type="InterPro" id="IPR011478">
    <property type="entry name" value="DUF1585"/>
</dbReference>
<dbReference type="InterPro" id="IPR011429">
    <property type="entry name" value="Cyt_c_Planctomycete-type"/>
</dbReference>
<feature type="chain" id="PRO_5022671778" evidence="2">
    <location>
        <begin position="30"/>
        <end position="861"/>
    </location>
</feature>
<dbReference type="RefSeq" id="WP_075082738.1">
    <property type="nucleotide sequence ID" value="NZ_CP042912.1"/>
</dbReference>
<feature type="domain" description="DUF1585" evidence="3">
    <location>
        <begin position="756"/>
        <end position="829"/>
    </location>
</feature>
<evidence type="ECO:0000259" key="5">
    <source>
        <dbReference type="Pfam" id="PF07627"/>
    </source>
</evidence>
<evidence type="ECO:0000313" key="10">
    <source>
        <dbReference type="Proteomes" id="UP000322214"/>
    </source>
</evidence>
<feature type="compositionally biased region" description="Polar residues" evidence="1">
    <location>
        <begin position="843"/>
        <end position="861"/>
    </location>
</feature>
<evidence type="ECO:0000313" key="9">
    <source>
        <dbReference type="EMBL" id="QEG25001.1"/>
    </source>
</evidence>
<dbReference type="InterPro" id="IPR013042">
    <property type="entry name" value="DUF1592"/>
</dbReference>
<dbReference type="SUPFAM" id="SSF46626">
    <property type="entry name" value="Cytochrome c"/>
    <property type="match status" value="1"/>
</dbReference>
<sequence length="861" mass="98094" precursor="true">MRNESKTIWFYLLCVSLTAICCTPLPANAQIELSETVESIMESRCFDCHAGGGEEGGVSFDELGEMKPEESRELWHRVLKQVRTGLMPPPQDYDPLEADEKQELESWIITEALGLDPDKPLPGKVTVRRLNRVEYRNTIRDLLGYDYNTAMNFPADDTGHGFDNIGEVLSVSPLLLEKYFNAAREIIASTVPTTSKIVREQVYAGSNFRFDEKAELATTAPGDILSLLYYNDATARTKIEVDIPGDYQIVLNMRGMESYVDNVFDLNSCEFTFTFDGEVLHHKEYVRQGGKRHSLAFDRTLDAGEHEMVLTIKPTSEEDQVRKLRLDIRDVTLRGPLAEEHYVKPKGYESFFPKDVPADQAGQKTYAAELLRPFATKAFRRPADDRTVERLVSLAMQSPANGDSFESGIAKAMTAVLASPRFIFREEFTKEDDDSDFPLIDEFALASRLSFFLWSSMPDDELMRLAEQGKLREKLDSQIERMLADDRSKNLVQNFVGQWLQARAIESIPINSRAIARREQKPDPEADRQRNRFFELARKGDDRTEEEEKEFKDAGRDFRRRSRRGNRNRVRFDDSIRRAMKRETEMHFDYILKNDRSLLELIDADYAFLNEDLAKFYKIEGLEPIEGRQLKYVQLPEDSIRGGILTQGTFLAVTSNPDRTSPVKRGLFVLENILATPVAAPPPDIPSLEDAEGDDPNVKLSLRKTLAIHRENPACSSCHNRMDPLGLALENFNPMGQFRESEFGQPIQTEGELATGEAFTNIRELKKVLVNDKRDDIYRCVTEKMMTYALGRNIEYHDTPLIDQLVQKLNDNDGKAITLLTEIIHSPAFQRTSRIDTADDDSLSATESKQKLQFVSSETNE</sequence>
<dbReference type="Pfam" id="PF07627">
    <property type="entry name" value="PSCyt3"/>
    <property type="match status" value="1"/>
</dbReference>
<accession>A0A5B9PR77</accession>
<proteinExistence type="predicted"/>
<feature type="domain" description="DUF1592" evidence="6">
    <location>
        <begin position="571"/>
        <end position="619"/>
    </location>
</feature>
<dbReference type="Pfam" id="PF07635">
    <property type="entry name" value="PSCyt1"/>
    <property type="match status" value="1"/>
</dbReference>
<feature type="domain" description="DUF1587" evidence="4">
    <location>
        <begin position="128"/>
        <end position="189"/>
    </location>
</feature>
<dbReference type="InterPro" id="IPR013043">
    <property type="entry name" value="DUF1595"/>
</dbReference>
<evidence type="ECO:0000256" key="2">
    <source>
        <dbReference type="SAM" id="SignalP"/>
    </source>
</evidence>
<feature type="signal peptide" evidence="2">
    <location>
        <begin position="1"/>
        <end position="29"/>
    </location>
</feature>